<comment type="similarity">
    <text evidence="2">Belongs to the WD repeat TAF5 family.</text>
</comment>
<dbReference type="InterPro" id="IPR019775">
    <property type="entry name" value="WD40_repeat_CS"/>
</dbReference>
<keyword evidence="10" id="KW-1185">Reference proteome</keyword>
<keyword evidence="6" id="KW-0804">Transcription</keyword>
<dbReference type="Gene3D" id="2.130.10.10">
    <property type="entry name" value="YVTN repeat-like/Quinoprotein amine dehydrogenase"/>
    <property type="match status" value="1"/>
</dbReference>
<dbReference type="PROSITE" id="PS50082">
    <property type="entry name" value="WD_REPEATS_2"/>
    <property type="match status" value="5"/>
</dbReference>
<dbReference type="OrthoDB" id="10266330at2759"/>
<evidence type="ECO:0000256" key="4">
    <source>
        <dbReference type="ARBA" id="ARBA00022737"/>
    </source>
</evidence>
<dbReference type="Proteomes" id="UP000192223">
    <property type="component" value="Unplaced"/>
</dbReference>
<dbReference type="Gene3D" id="1.25.40.500">
    <property type="entry name" value="TFIID subunit TAF5, NTD2 domain"/>
    <property type="match status" value="1"/>
</dbReference>
<dbReference type="InterPro" id="IPR020472">
    <property type="entry name" value="WD40_PAC1"/>
</dbReference>
<feature type="repeat" description="WD" evidence="8">
    <location>
        <begin position="388"/>
        <end position="429"/>
    </location>
</feature>
<dbReference type="InterPro" id="IPR007582">
    <property type="entry name" value="TFIID_NTD2"/>
</dbReference>
<evidence type="ECO:0000256" key="6">
    <source>
        <dbReference type="ARBA" id="ARBA00023163"/>
    </source>
</evidence>
<dbReference type="InterPro" id="IPR036322">
    <property type="entry name" value="WD40_repeat_dom_sf"/>
</dbReference>
<evidence type="ECO:0000256" key="7">
    <source>
        <dbReference type="ARBA" id="ARBA00023242"/>
    </source>
</evidence>
<feature type="repeat" description="WD" evidence="8">
    <location>
        <begin position="430"/>
        <end position="471"/>
    </location>
</feature>
<dbReference type="PANTHER" id="PTHR19879:SF1">
    <property type="entry name" value="CANNONBALL-RELATED"/>
    <property type="match status" value="1"/>
</dbReference>
<dbReference type="SMART" id="SM00320">
    <property type="entry name" value="WD40"/>
    <property type="match status" value="5"/>
</dbReference>
<dbReference type="GeneID" id="108741862"/>
<dbReference type="KEGG" id="apln:108741862"/>
<dbReference type="SUPFAM" id="SSF160897">
    <property type="entry name" value="Taf5 N-terminal domain-like"/>
    <property type="match status" value="1"/>
</dbReference>
<keyword evidence="3 8" id="KW-0853">WD repeat</keyword>
<evidence type="ECO:0000313" key="10">
    <source>
        <dbReference type="Proteomes" id="UP000192223"/>
    </source>
</evidence>
<accession>A0A7F5RME9</accession>
<evidence type="ECO:0000256" key="8">
    <source>
        <dbReference type="PROSITE-ProRule" id="PRU00221"/>
    </source>
</evidence>
<dbReference type="AlphaFoldDB" id="A0A7F5RME9"/>
<feature type="domain" description="TFIID subunit TAF5 NTD2" evidence="9">
    <location>
        <begin position="73"/>
        <end position="199"/>
    </location>
</feature>
<dbReference type="Pfam" id="PF00400">
    <property type="entry name" value="WD40"/>
    <property type="match status" value="5"/>
</dbReference>
<dbReference type="InterPro" id="IPR015943">
    <property type="entry name" value="WD40/YVTN_repeat-like_dom_sf"/>
</dbReference>
<dbReference type="GO" id="GO:0006367">
    <property type="term" value="P:transcription initiation at RNA polymerase II promoter"/>
    <property type="evidence" value="ECO:0007669"/>
    <property type="project" value="TreeGrafter"/>
</dbReference>
<dbReference type="CDD" id="cd00200">
    <property type="entry name" value="WD40"/>
    <property type="match status" value="1"/>
</dbReference>
<dbReference type="RefSeq" id="XP_025837203.1">
    <property type="nucleotide sequence ID" value="XM_025981418.1"/>
</dbReference>
<comment type="subcellular location">
    <subcellularLocation>
        <location evidence="1">Nucleus</location>
    </subcellularLocation>
</comment>
<name>A0A7F5RME9_AGRPL</name>
<feature type="repeat" description="WD" evidence="8">
    <location>
        <begin position="304"/>
        <end position="345"/>
    </location>
</feature>
<organism evidence="10 11">
    <name type="scientific">Agrilus planipennis</name>
    <name type="common">Emerald ash borer</name>
    <name type="synonym">Agrilus marcopoli</name>
    <dbReference type="NCBI Taxonomy" id="224129"/>
    <lineage>
        <taxon>Eukaryota</taxon>
        <taxon>Metazoa</taxon>
        <taxon>Ecdysozoa</taxon>
        <taxon>Arthropoda</taxon>
        <taxon>Hexapoda</taxon>
        <taxon>Insecta</taxon>
        <taxon>Pterygota</taxon>
        <taxon>Neoptera</taxon>
        <taxon>Endopterygota</taxon>
        <taxon>Coleoptera</taxon>
        <taxon>Polyphaga</taxon>
        <taxon>Elateriformia</taxon>
        <taxon>Buprestoidea</taxon>
        <taxon>Buprestidae</taxon>
        <taxon>Agrilinae</taxon>
        <taxon>Agrilus</taxon>
    </lineage>
</organism>
<protein>
    <submittedName>
        <fullName evidence="11">TAF5-like RNA polymerase II p300/CBP-associated factor-associated factor 65 kDa subunit 5L</fullName>
    </submittedName>
</protein>
<keyword evidence="4" id="KW-0677">Repeat</keyword>
<dbReference type="InterPro" id="IPR037264">
    <property type="entry name" value="TFIID_NTD2_sf"/>
</dbReference>
<evidence type="ECO:0000256" key="3">
    <source>
        <dbReference type="ARBA" id="ARBA00022574"/>
    </source>
</evidence>
<evidence type="ECO:0000256" key="2">
    <source>
        <dbReference type="ARBA" id="ARBA00009435"/>
    </source>
</evidence>
<dbReference type="PROSITE" id="PS50294">
    <property type="entry name" value="WD_REPEATS_REGION"/>
    <property type="match status" value="4"/>
</dbReference>
<dbReference type="SUPFAM" id="SSF50978">
    <property type="entry name" value="WD40 repeat-like"/>
    <property type="match status" value="1"/>
</dbReference>
<dbReference type="PRINTS" id="PR00320">
    <property type="entry name" value="GPROTEINBRPT"/>
</dbReference>
<dbReference type="PROSITE" id="PS00678">
    <property type="entry name" value="WD_REPEATS_1"/>
    <property type="match status" value="1"/>
</dbReference>
<evidence type="ECO:0000313" key="11">
    <source>
        <dbReference type="RefSeq" id="XP_025837203.1"/>
    </source>
</evidence>
<dbReference type="GO" id="GO:0005669">
    <property type="term" value="C:transcription factor TFIID complex"/>
    <property type="evidence" value="ECO:0007669"/>
    <property type="project" value="TreeGrafter"/>
</dbReference>
<keyword evidence="5" id="KW-0805">Transcription regulation</keyword>
<sequence length="549" mass="63153">MDDSKTETINKQRRCKSEIVRQAVFAYLEKRNYPIENHEKLTLQEFELKKLVQCEVSRPNSILYTCFNSDPVIDQTFMKFVNWLKEFPKNHEDNSDLNSLVGPIFCHLYFEILRGGHTERASNFFTNHLHLIDKQITNQVVLELINAIGSNSGELHHLKETFQSHKISVSLSRESVNLLKQFLSESAHIVLLQILQSYIHITELEKQKTDVEFVNDTLTSNHYRTKEKHQNTISNLQKAISVLKDDQMPIYVTHLQNVKDDVTCGLLKREFGTALFCYNNKIVVRSLITLKQLPGTTNLEDVVLLGHNKQIYELSFVNQLKFVLSASEDKTIRLFDLNDYTQKKVYRGHEYPVYCVDSCSNANYFISGSYDHTARLWVIDRKDSLRVFAGHTQAVTCVGTHPNCAYFATGSADKNLRLWTLEDNMPVRLFLGSKGTIYSTIFNNNGEYLISASDDKKVRVWDLVAGKELLELDTNCDLVSHLLLSNDDKILITGTNDGIIKYWNFEEIIKNEKSDNVREPISQFSVNANLVNVEHCFDTFGFLTYQSVS</sequence>
<dbReference type="InParanoid" id="A0A7F5RME9"/>
<dbReference type="InterPro" id="IPR001680">
    <property type="entry name" value="WD40_rpt"/>
</dbReference>
<reference evidence="11" key="1">
    <citation type="submission" date="2025-08" db="UniProtKB">
        <authorList>
            <consortium name="RefSeq"/>
        </authorList>
    </citation>
    <scope>IDENTIFICATION</scope>
    <source>
        <tissue evidence="11">Entire body</tissue>
    </source>
</reference>
<dbReference type="Pfam" id="PF04494">
    <property type="entry name" value="TFIID_NTD2"/>
    <property type="match status" value="1"/>
</dbReference>
<gene>
    <name evidence="11" type="primary">LOC108741862</name>
</gene>
<evidence type="ECO:0000256" key="5">
    <source>
        <dbReference type="ARBA" id="ARBA00023015"/>
    </source>
</evidence>
<dbReference type="PANTHER" id="PTHR19879">
    <property type="entry name" value="TRANSCRIPTION INITIATION FACTOR TFIID"/>
    <property type="match status" value="1"/>
</dbReference>
<evidence type="ECO:0000256" key="1">
    <source>
        <dbReference type="ARBA" id="ARBA00004123"/>
    </source>
</evidence>
<evidence type="ECO:0000259" key="9">
    <source>
        <dbReference type="Pfam" id="PF04494"/>
    </source>
</evidence>
<proteinExistence type="inferred from homology"/>
<feature type="repeat" description="WD" evidence="8">
    <location>
        <begin position="346"/>
        <end position="387"/>
    </location>
</feature>
<feature type="repeat" description="WD" evidence="8">
    <location>
        <begin position="472"/>
        <end position="506"/>
    </location>
</feature>
<dbReference type="GO" id="GO:0016251">
    <property type="term" value="F:RNA polymerase II general transcription initiation factor activity"/>
    <property type="evidence" value="ECO:0007669"/>
    <property type="project" value="TreeGrafter"/>
</dbReference>
<keyword evidence="7" id="KW-0539">Nucleus</keyword>